<evidence type="ECO:0000256" key="2">
    <source>
        <dbReference type="SAM" id="MobiDB-lite"/>
    </source>
</evidence>
<dbReference type="InterPro" id="IPR054710">
    <property type="entry name" value="Tri101-like_N"/>
</dbReference>
<evidence type="ECO:0000313" key="4">
    <source>
        <dbReference type="EMBL" id="KAK8023045.1"/>
    </source>
</evidence>
<feature type="compositionally biased region" description="Pro residues" evidence="2">
    <location>
        <begin position="312"/>
        <end position="322"/>
    </location>
</feature>
<keyword evidence="5" id="KW-1185">Reference proteome</keyword>
<dbReference type="Gene3D" id="3.30.559.10">
    <property type="entry name" value="Chloramphenicol acetyltransferase-like domain"/>
    <property type="match status" value="2"/>
</dbReference>
<dbReference type="Pfam" id="PF22664">
    <property type="entry name" value="TRI-like_N"/>
    <property type="match status" value="1"/>
</dbReference>
<dbReference type="InterPro" id="IPR051283">
    <property type="entry name" value="Sec_Metabolite_Acyltrans"/>
</dbReference>
<name>A0ABR1S047_9PEZI</name>
<dbReference type="PANTHER" id="PTHR31896">
    <property type="entry name" value="FAMILY REGULATORY PROTEIN, PUTATIVE (AFU_ORTHOLOGUE AFUA_3G14730)-RELATED"/>
    <property type="match status" value="1"/>
</dbReference>
<keyword evidence="1" id="KW-0808">Transferase</keyword>
<evidence type="ECO:0000313" key="5">
    <source>
        <dbReference type="Proteomes" id="UP001396898"/>
    </source>
</evidence>
<comment type="caution">
    <text evidence="4">The sequence shown here is derived from an EMBL/GenBank/DDBJ whole genome shotgun (WGS) entry which is preliminary data.</text>
</comment>
<feature type="region of interest" description="Disordered" evidence="2">
    <location>
        <begin position="222"/>
        <end position="251"/>
    </location>
</feature>
<feature type="domain" description="Trichothecene 3-O-acetyltransferase-like N-terminal" evidence="3">
    <location>
        <begin position="22"/>
        <end position="178"/>
    </location>
</feature>
<feature type="region of interest" description="Disordered" evidence="2">
    <location>
        <begin position="307"/>
        <end position="330"/>
    </location>
</feature>
<dbReference type="Proteomes" id="UP001396898">
    <property type="component" value="Unassembled WGS sequence"/>
</dbReference>
<dbReference type="EMBL" id="JAQQWI010000009">
    <property type="protein sequence ID" value="KAK8023045.1"/>
    <property type="molecule type" value="Genomic_DNA"/>
</dbReference>
<sequence length="523" mass="56139">MASDSLDVCLDIFGQHPRHSQIYTPVCFGFPCDEQHISEKSVLAHFQAGLERLTRGFPWITGQVVRGDDGIFRIRPYREAPSITVKDLRREFPPIIADLLKPGGGGGIPASLLDESTLAPCGTFRQPTGRGTTGPATPVFLLQANIVPGGLLLVVNGLHSCMDMAGQAQMIRLLAKACRGEPFTTEELSTGNMPRSDILLPLLDIFDEEILKGSKEPIASLAEDKDDQANSPAAAAAAADRPGEQRRPPQTPICWSTFIFSRPALQALKTAASATMPSAQEEEGEHIPFISTDDALSALLWQSITRSRLPRLSPPSPPPSPAEPTTTTTTTTLTRTVDARKYVPGLSPAYPGDAACKVSSTFDAASLANKPLGAIAAALRARLRPDEVCDGIRAHATKLARARDGARVRVNGDNSSSGSNSLDPSTGVNLSSWAKESCYDFDFGEITVDSGDGGGSSKRLGMVLGRPAVVQRPVFIDDAWEGLVYLMPKRLDGGIAALAYLRQEDMERMREDGELARYGRYVG</sequence>
<proteinExistence type="predicted"/>
<feature type="compositionally biased region" description="Low complexity" evidence="2">
    <location>
        <begin position="411"/>
        <end position="421"/>
    </location>
</feature>
<feature type="region of interest" description="Disordered" evidence="2">
    <location>
        <begin position="407"/>
        <end position="428"/>
    </location>
</feature>
<organism evidence="4 5">
    <name type="scientific">Apiospora marii</name>
    <dbReference type="NCBI Taxonomy" id="335849"/>
    <lineage>
        <taxon>Eukaryota</taxon>
        <taxon>Fungi</taxon>
        <taxon>Dikarya</taxon>
        <taxon>Ascomycota</taxon>
        <taxon>Pezizomycotina</taxon>
        <taxon>Sordariomycetes</taxon>
        <taxon>Xylariomycetidae</taxon>
        <taxon>Amphisphaeriales</taxon>
        <taxon>Apiosporaceae</taxon>
        <taxon>Apiospora</taxon>
    </lineage>
</organism>
<evidence type="ECO:0000259" key="3">
    <source>
        <dbReference type="Pfam" id="PF22664"/>
    </source>
</evidence>
<dbReference type="InterPro" id="IPR023213">
    <property type="entry name" value="CAT-like_dom_sf"/>
</dbReference>
<gene>
    <name evidence="4" type="ORF">PG991_006926</name>
</gene>
<protein>
    <recommendedName>
        <fullName evidence="3">Trichothecene 3-O-acetyltransferase-like N-terminal domain-containing protein</fullName>
    </recommendedName>
</protein>
<accession>A0ABR1S047</accession>
<evidence type="ECO:0000256" key="1">
    <source>
        <dbReference type="ARBA" id="ARBA00022679"/>
    </source>
</evidence>
<reference evidence="4 5" key="1">
    <citation type="submission" date="2023-01" db="EMBL/GenBank/DDBJ databases">
        <title>Analysis of 21 Apiospora genomes using comparative genomics revels a genus with tremendous synthesis potential of carbohydrate active enzymes and secondary metabolites.</title>
        <authorList>
            <person name="Sorensen T."/>
        </authorList>
    </citation>
    <scope>NUCLEOTIDE SEQUENCE [LARGE SCALE GENOMIC DNA]</scope>
    <source>
        <strain evidence="4 5">CBS 20057</strain>
    </source>
</reference>
<dbReference type="PANTHER" id="PTHR31896:SF64">
    <property type="entry name" value="TRICHOTHECENE 3-O-ACETYLTRANSFERASE"/>
    <property type="match status" value="1"/>
</dbReference>